<dbReference type="RefSeq" id="WP_068843051.1">
    <property type="nucleotide sequence ID" value="NZ_FRBT01000001.1"/>
</dbReference>
<dbReference type="STRING" id="946677.SAMN05444484_101678"/>
<keyword evidence="2" id="KW-1185">Reference proteome</keyword>
<accession>A0A1M6YPJ6</accession>
<dbReference type="EMBL" id="FRBT01000001">
    <property type="protein sequence ID" value="SHL20023.1"/>
    <property type="molecule type" value="Genomic_DNA"/>
</dbReference>
<sequence length="265" mass="30702">MKTIFALALSTILFACNSNQKDHKINQPKKETPTEKVADKKSKKDTIYELMSAYDDPKMANQIIDNKKTLKELSDKQVFLDIQTKLLPKLPIEQQTFFQENPDYELISLAKGSLFEKNSNDFAFIVYDKKKNKISILFYNGVTDKYVKLHEDIKVIDGFRTEVSDDYPSGSPEYQFANDFLIYDQSQLEKSTNTYLEYPQIKITDISKDEDFVLKHGSFAKKASKTNLAHTFCIATSNVYSNWDCLQYNKTNNTFLYFYTQAFAD</sequence>
<dbReference type="PROSITE" id="PS51257">
    <property type="entry name" value="PROKAR_LIPOPROTEIN"/>
    <property type="match status" value="1"/>
</dbReference>
<protein>
    <recommendedName>
        <fullName evidence="3">Lipoprotein</fullName>
    </recommendedName>
</protein>
<evidence type="ECO:0000313" key="2">
    <source>
        <dbReference type="Proteomes" id="UP000184028"/>
    </source>
</evidence>
<evidence type="ECO:0000313" key="1">
    <source>
        <dbReference type="EMBL" id="SHL20023.1"/>
    </source>
</evidence>
<evidence type="ECO:0008006" key="3">
    <source>
        <dbReference type="Google" id="ProtNLM"/>
    </source>
</evidence>
<proteinExistence type="predicted"/>
<dbReference type="Proteomes" id="UP000184028">
    <property type="component" value="Unassembled WGS sequence"/>
</dbReference>
<reference evidence="2" key="1">
    <citation type="submission" date="2016-11" db="EMBL/GenBank/DDBJ databases">
        <authorList>
            <person name="Varghese N."/>
            <person name="Submissions S."/>
        </authorList>
    </citation>
    <scope>NUCLEOTIDE SEQUENCE [LARGE SCALE GENOMIC DNA]</scope>
    <source>
        <strain evidence="2">DSM 24724</strain>
    </source>
</reference>
<gene>
    <name evidence="1" type="ORF">SAMN05444484_101678</name>
</gene>
<dbReference type="AlphaFoldDB" id="A0A1M6YPJ6"/>
<organism evidence="1 2">
    <name type="scientific">Flavobacterium chilense</name>
    <dbReference type="NCBI Taxonomy" id="946677"/>
    <lineage>
        <taxon>Bacteria</taxon>
        <taxon>Pseudomonadati</taxon>
        <taxon>Bacteroidota</taxon>
        <taxon>Flavobacteriia</taxon>
        <taxon>Flavobacteriales</taxon>
        <taxon>Flavobacteriaceae</taxon>
        <taxon>Flavobacterium</taxon>
    </lineage>
</organism>
<name>A0A1M6YPJ6_9FLAO</name>
<dbReference type="OrthoDB" id="700190at2"/>